<proteinExistence type="predicted"/>
<feature type="non-terminal residue" evidence="1">
    <location>
        <position position="94"/>
    </location>
</feature>
<accession>A0ABP1A9U6</accession>
<sequence length="94" mass="10689">MQMFWEGAFTNQLDTCVMVFNIFCANFSTMCGNGQLKHVAIPMDLAFLPSSNFNIVYFIENPIASIVDYVGGFNPSQKKRHPKKWKNIFNTCGL</sequence>
<name>A0ABP1A9U6_9BRYO</name>
<gene>
    <name evidence="1" type="ORF">CSSPJE1EN2_LOCUS2239</name>
</gene>
<protein>
    <submittedName>
        <fullName evidence="1">Uncharacterized protein</fullName>
    </submittedName>
</protein>
<evidence type="ECO:0000313" key="2">
    <source>
        <dbReference type="Proteomes" id="UP001497522"/>
    </source>
</evidence>
<organism evidence="1 2">
    <name type="scientific">Sphagnum jensenii</name>
    <dbReference type="NCBI Taxonomy" id="128206"/>
    <lineage>
        <taxon>Eukaryota</taxon>
        <taxon>Viridiplantae</taxon>
        <taxon>Streptophyta</taxon>
        <taxon>Embryophyta</taxon>
        <taxon>Bryophyta</taxon>
        <taxon>Sphagnophytina</taxon>
        <taxon>Sphagnopsida</taxon>
        <taxon>Sphagnales</taxon>
        <taxon>Sphagnaceae</taxon>
        <taxon>Sphagnum</taxon>
    </lineage>
</organism>
<reference evidence="1" key="1">
    <citation type="submission" date="2024-03" db="EMBL/GenBank/DDBJ databases">
        <authorList>
            <consortium name="ELIXIR-Norway"/>
            <consortium name="Elixir Norway"/>
        </authorList>
    </citation>
    <scope>NUCLEOTIDE SEQUENCE</scope>
</reference>
<feature type="non-terminal residue" evidence="1">
    <location>
        <position position="1"/>
    </location>
</feature>
<keyword evidence="2" id="KW-1185">Reference proteome</keyword>
<evidence type="ECO:0000313" key="1">
    <source>
        <dbReference type="EMBL" id="CAK9859244.1"/>
    </source>
</evidence>
<dbReference type="EMBL" id="OZ023711">
    <property type="protein sequence ID" value="CAK9859244.1"/>
    <property type="molecule type" value="Genomic_DNA"/>
</dbReference>
<dbReference type="Proteomes" id="UP001497522">
    <property type="component" value="Chromosome 10"/>
</dbReference>